<sequence>MRGLQLVRPGSLAKKSSIITSAARSASCSRGWLRLLVQSIFAVVTVASFVLILIMAIPKWPSSKPLDRESRCTANSCRVVCREAPYFGEYEDDIIHGMTDVDSSCKSVSLTLNKPMFFDGRMPPQWLERLRTNIHELTIMDGNLRHVPCDAFMSQYSASIRVLEFTNLELRSWTSNSLVGLSSLQTLYIRNSTIRNVPRDALRPVNDTLQSLTITRSNHWDPTNVTGQYREEVVKVVHLVIFLLCSLRKISSQNGVYDITSIMMCHLLPIPRNSLLIHGFLAMTVCTILSKLITSESTRL</sequence>
<dbReference type="Proteomes" id="UP001231649">
    <property type="component" value="Chromosome 15"/>
</dbReference>
<gene>
    <name evidence="1" type="ORF">PYW08_003990</name>
</gene>
<evidence type="ECO:0000313" key="1">
    <source>
        <dbReference type="EMBL" id="KAJ8725807.1"/>
    </source>
</evidence>
<comment type="caution">
    <text evidence="1">The sequence shown here is derived from an EMBL/GenBank/DDBJ whole genome shotgun (WGS) entry which is preliminary data.</text>
</comment>
<organism evidence="1 2">
    <name type="scientific">Mythimna loreyi</name>
    <dbReference type="NCBI Taxonomy" id="667449"/>
    <lineage>
        <taxon>Eukaryota</taxon>
        <taxon>Metazoa</taxon>
        <taxon>Ecdysozoa</taxon>
        <taxon>Arthropoda</taxon>
        <taxon>Hexapoda</taxon>
        <taxon>Insecta</taxon>
        <taxon>Pterygota</taxon>
        <taxon>Neoptera</taxon>
        <taxon>Endopterygota</taxon>
        <taxon>Lepidoptera</taxon>
        <taxon>Glossata</taxon>
        <taxon>Ditrysia</taxon>
        <taxon>Noctuoidea</taxon>
        <taxon>Noctuidae</taxon>
        <taxon>Noctuinae</taxon>
        <taxon>Hadenini</taxon>
        <taxon>Mythimna</taxon>
    </lineage>
</organism>
<accession>A0ACC2QUH7</accession>
<reference evidence="1" key="1">
    <citation type="submission" date="2023-03" db="EMBL/GenBank/DDBJ databases">
        <title>Chromosome-level genomes of two armyworms, Mythimna separata and Mythimna loreyi, provide insights into the biosynthesis and reception of sex pheromones.</title>
        <authorList>
            <person name="Zhao H."/>
        </authorList>
    </citation>
    <scope>NUCLEOTIDE SEQUENCE</scope>
    <source>
        <strain evidence="1">BeijingLab</strain>
    </source>
</reference>
<name>A0ACC2QUH7_9NEOP</name>
<proteinExistence type="predicted"/>
<dbReference type="EMBL" id="CM056791">
    <property type="protein sequence ID" value="KAJ8725807.1"/>
    <property type="molecule type" value="Genomic_DNA"/>
</dbReference>
<evidence type="ECO:0000313" key="2">
    <source>
        <dbReference type="Proteomes" id="UP001231649"/>
    </source>
</evidence>
<protein>
    <submittedName>
        <fullName evidence="1">Uncharacterized protein</fullName>
    </submittedName>
</protein>
<keyword evidence="2" id="KW-1185">Reference proteome</keyword>